<name>A0A2K3L014_TRIPR</name>
<accession>A0A2K3L014</accession>
<proteinExistence type="predicted"/>
<protein>
    <submittedName>
        <fullName evidence="1">Uncharacterized protein</fullName>
    </submittedName>
</protein>
<dbReference type="EMBL" id="ASHM01023908">
    <property type="protein sequence ID" value="PNX71884.1"/>
    <property type="molecule type" value="Genomic_DNA"/>
</dbReference>
<organism evidence="1 2">
    <name type="scientific">Trifolium pratense</name>
    <name type="common">Red clover</name>
    <dbReference type="NCBI Taxonomy" id="57577"/>
    <lineage>
        <taxon>Eukaryota</taxon>
        <taxon>Viridiplantae</taxon>
        <taxon>Streptophyta</taxon>
        <taxon>Embryophyta</taxon>
        <taxon>Tracheophyta</taxon>
        <taxon>Spermatophyta</taxon>
        <taxon>Magnoliopsida</taxon>
        <taxon>eudicotyledons</taxon>
        <taxon>Gunneridae</taxon>
        <taxon>Pentapetalae</taxon>
        <taxon>rosids</taxon>
        <taxon>fabids</taxon>
        <taxon>Fabales</taxon>
        <taxon>Fabaceae</taxon>
        <taxon>Papilionoideae</taxon>
        <taxon>50 kb inversion clade</taxon>
        <taxon>NPAAA clade</taxon>
        <taxon>Hologalegina</taxon>
        <taxon>IRL clade</taxon>
        <taxon>Trifolieae</taxon>
        <taxon>Trifolium</taxon>
    </lineage>
</organism>
<evidence type="ECO:0000313" key="1">
    <source>
        <dbReference type="EMBL" id="PNX71884.1"/>
    </source>
</evidence>
<reference evidence="1 2" key="1">
    <citation type="journal article" date="2014" name="Am. J. Bot.">
        <title>Genome assembly and annotation for red clover (Trifolium pratense; Fabaceae).</title>
        <authorList>
            <person name="Istvanek J."/>
            <person name="Jaros M."/>
            <person name="Krenek A."/>
            <person name="Repkova J."/>
        </authorList>
    </citation>
    <scope>NUCLEOTIDE SEQUENCE [LARGE SCALE GENOMIC DNA]</scope>
    <source>
        <strain evidence="2">cv. Tatra</strain>
        <tissue evidence="1">Young leaves</tissue>
    </source>
</reference>
<evidence type="ECO:0000313" key="2">
    <source>
        <dbReference type="Proteomes" id="UP000236291"/>
    </source>
</evidence>
<comment type="caution">
    <text evidence="1">The sequence shown here is derived from an EMBL/GenBank/DDBJ whole genome shotgun (WGS) entry which is preliminary data.</text>
</comment>
<reference evidence="1 2" key="2">
    <citation type="journal article" date="2017" name="Front. Plant Sci.">
        <title>Gene Classification and Mining of Molecular Markers Useful in Red Clover (Trifolium pratense) Breeding.</title>
        <authorList>
            <person name="Istvanek J."/>
            <person name="Dluhosova J."/>
            <person name="Dluhos P."/>
            <person name="Patkova L."/>
            <person name="Nedelnik J."/>
            <person name="Repkova J."/>
        </authorList>
    </citation>
    <scope>NUCLEOTIDE SEQUENCE [LARGE SCALE GENOMIC DNA]</scope>
    <source>
        <strain evidence="2">cv. Tatra</strain>
        <tissue evidence="1">Young leaves</tissue>
    </source>
</reference>
<gene>
    <name evidence="1" type="ORF">L195_g027770</name>
</gene>
<dbReference type="AlphaFoldDB" id="A0A2K3L014"/>
<dbReference type="Proteomes" id="UP000236291">
    <property type="component" value="Unassembled WGS sequence"/>
</dbReference>
<sequence>MAQWSCAWRNMNVWKGILDLGAAPWRQRPAQLRRCNCLFAPGCEGLRMAQLKNQEKMLGLRRLLKCKIRMAH</sequence>